<comment type="caution">
    <text evidence="1">The sequence shown here is derived from an EMBL/GenBank/DDBJ whole genome shotgun (WGS) entry which is preliminary data.</text>
</comment>
<evidence type="ECO:0000313" key="2">
    <source>
        <dbReference type="Proteomes" id="UP001165190"/>
    </source>
</evidence>
<dbReference type="InterPro" id="IPR036691">
    <property type="entry name" value="Endo/exonu/phosph_ase_sf"/>
</dbReference>
<dbReference type="OrthoDB" id="1750221at2759"/>
<protein>
    <recommendedName>
        <fullName evidence="3">Endonuclease/exonuclease/phosphatase domain-containing protein</fullName>
    </recommendedName>
</protein>
<sequence>MKLLSWNVRGLGQSWTVNRLKHMLRDVNPAVIFLIETKLQCKRMEGIRKLCGYSNGIDVASNGRSGGHSMAWRTNSQVRVHSYSNRHIDDIFEEDTDGLSWRCTGFYGAPEEQNREAS</sequence>
<dbReference type="PANTHER" id="PTHR35218:SF9">
    <property type="entry name" value="ENDONUCLEASE_EXONUCLEASE_PHOSPHATASE DOMAIN-CONTAINING PROTEIN"/>
    <property type="match status" value="1"/>
</dbReference>
<dbReference type="EMBL" id="BSYR01000024">
    <property type="protein sequence ID" value="GMI90889.1"/>
    <property type="molecule type" value="Genomic_DNA"/>
</dbReference>
<accession>A0A9W7M7Y4</accession>
<dbReference type="PANTHER" id="PTHR35218">
    <property type="entry name" value="RNASE H DOMAIN-CONTAINING PROTEIN"/>
    <property type="match status" value="1"/>
</dbReference>
<dbReference type="AlphaFoldDB" id="A0A9W7M7Y4"/>
<organism evidence="1 2">
    <name type="scientific">Hibiscus trionum</name>
    <name type="common">Flower of an hour</name>
    <dbReference type="NCBI Taxonomy" id="183268"/>
    <lineage>
        <taxon>Eukaryota</taxon>
        <taxon>Viridiplantae</taxon>
        <taxon>Streptophyta</taxon>
        <taxon>Embryophyta</taxon>
        <taxon>Tracheophyta</taxon>
        <taxon>Spermatophyta</taxon>
        <taxon>Magnoliopsida</taxon>
        <taxon>eudicotyledons</taxon>
        <taxon>Gunneridae</taxon>
        <taxon>Pentapetalae</taxon>
        <taxon>rosids</taxon>
        <taxon>malvids</taxon>
        <taxon>Malvales</taxon>
        <taxon>Malvaceae</taxon>
        <taxon>Malvoideae</taxon>
        <taxon>Hibiscus</taxon>
    </lineage>
</organism>
<gene>
    <name evidence="1" type="ORF">HRI_002758200</name>
</gene>
<reference evidence="1" key="1">
    <citation type="submission" date="2023-05" db="EMBL/GenBank/DDBJ databases">
        <title>Genome and transcriptome analyses reveal genes involved in the formation of fine ridges on petal epidermal cells in Hibiscus trionum.</title>
        <authorList>
            <person name="Koshimizu S."/>
            <person name="Masuda S."/>
            <person name="Ishii T."/>
            <person name="Shirasu K."/>
            <person name="Hoshino A."/>
            <person name="Arita M."/>
        </authorList>
    </citation>
    <scope>NUCLEOTIDE SEQUENCE</scope>
    <source>
        <strain evidence="1">Hamamatsu line</strain>
    </source>
</reference>
<name>A0A9W7M7Y4_HIBTR</name>
<dbReference type="Proteomes" id="UP001165190">
    <property type="component" value="Unassembled WGS sequence"/>
</dbReference>
<dbReference type="SUPFAM" id="SSF56219">
    <property type="entry name" value="DNase I-like"/>
    <property type="match status" value="1"/>
</dbReference>
<proteinExistence type="predicted"/>
<keyword evidence="2" id="KW-1185">Reference proteome</keyword>
<dbReference type="Gene3D" id="3.60.10.10">
    <property type="entry name" value="Endonuclease/exonuclease/phosphatase"/>
    <property type="match status" value="1"/>
</dbReference>
<evidence type="ECO:0008006" key="3">
    <source>
        <dbReference type="Google" id="ProtNLM"/>
    </source>
</evidence>
<evidence type="ECO:0000313" key="1">
    <source>
        <dbReference type="EMBL" id="GMI90889.1"/>
    </source>
</evidence>